<feature type="transmembrane region" description="Helical" evidence="1">
    <location>
        <begin position="12"/>
        <end position="34"/>
    </location>
</feature>
<protein>
    <submittedName>
        <fullName evidence="2">Uncharacterized protein</fullName>
    </submittedName>
</protein>
<dbReference type="PROSITE" id="PS51257">
    <property type="entry name" value="PROKAR_LIPOPROTEIN"/>
    <property type="match status" value="1"/>
</dbReference>
<reference evidence="2" key="1">
    <citation type="submission" date="2020-03" db="EMBL/GenBank/DDBJ databases">
        <title>The deep terrestrial virosphere.</title>
        <authorList>
            <person name="Holmfeldt K."/>
            <person name="Nilsson E."/>
            <person name="Simone D."/>
            <person name="Lopez-Fernandez M."/>
            <person name="Wu X."/>
            <person name="de Brujin I."/>
            <person name="Lundin D."/>
            <person name="Andersson A."/>
            <person name="Bertilsson S."/>
            <person name="Dopson M."/>
        </authorList>
    </citation>
    <scope>NUCLEOTIDE SEQUENCE</scope>
    <source>
        <strain evidence="2">MM171A02446</strain>
    </source>
</reference>
<evidence type="ECO:0000313" key="2">
    <source>
        <dbReference type="EMBL" id="QJH92715.1"/>
    </source>
</evidence>
<dbReference type="AlphaFoldDB" id="A0A6M3X7R1"/>
<evidence type="ECO:0000256" key="1">
    <source>
        <dbReference type="SAM" id="Phobius"/>
    </source>
</evidence>
<sequence length="149" mass="17048">MKRNNKISLKDISYLITWFLSPFIIYGLIVLMFGCKDEIVSPTLTDISGRYDNAEYSMILYLSESNGLILADLEWSGYVTRLEGHFDRINNQLIMSGNFFGNQNISFNLIYGDDKSLAGGFNYVGQFAPIKFRFVNELKKHQQGGLYSQ</sequence>
<proteinExistence type="predicted"/>
<keyword evidence="1" id="KW-0472">Membrane</keyword>
<keyword evidence="1" id="KW-1133">Transmembrane helix</keyword>
<dbReference type="EMBL" id="MT143914">
    <property type="protein sequence ID" value="QJH92715.1"/>
    <property type="molecule type" value="Genomic_DNA"/>
</dbReference>
<organism evidence="2">
    <name type="scientific">viral metagenome</name>
    <dbReference type="NCBI Taxonomy" id="1070528"/>
    <lineage>
        <taxon>unclassified sequences</taxon>
        <taxon>metagenomes</taxon>
        <taxon>organismal metagenomes</taxon>
    </lineage>
</organism>
<name>A0A6M3X7R1_9ZZZZ</name>
<gene>
    <name evidence="2" type="ORF">MM171A02446_0002</name>
</gene>
<accession>A0A6M3X7R1</accession>
<keyword evidence="1" id="KW-0812">Transmembrane</keyword>